<evidence type="ECO:0000256" key="5">
    <source>
        <dbReference type="ARBA" id="ARBA00038063"/>
    </source>
</evidence>
<dbReference type="InterPro" id="IPR001328">
    <property type="entry name" value="Pept_tRNA_hydro"/>
</dbReference>
<dbReference type="SUPFAM" id="SSF53178">
    <property type="entry name" value="Peptidyl-tRNA hydrolase-like"/>
    <property type="match status" value="1"/>
</dbReference>
<dbReference type="HAMAP" id="MF_00083">
    <property type="entry name" value="Pept_tRNA_hydro_bact"/>
    <property type="match status" value="1"/>
</dbReference>
<dbReference type="InterPro" id="IPR036416">
    <property type="entry name" value="Pept_tRNA_hydro_sf"/>
</dbReference>
<proteinExistence type="inferred from homology"/>
<gene>
    <name evidence="6" type="ORF">UFOPK2158_00750</name>
</gene>
<protein>
    <recommendedName>
        <fullName evidence="1">peptidyl-tRNA hydrolase</fullName>
        <ecNumber evidence="1">3.1.1.29</ecNumber>
    </recommendedName>
</protein>
<dbReference type="FunFam" id="3.40.50.1470:FF:000001">
    <property type="entry name" value="Peptidyl-tRNA hydrolase"/>
    <property type="match status" value="1"/>
</dbReference>
<dbReference type="GO" id="GO:0004045">
    <property type="term" value="F:peptidyl-tRNA hydrolase activity"/>
    <property type="evidence" value="ECO:0007669"/>
    <property type="project" value="UniProtKB-EC"/>
</dbReference>
<dbReference type="AlphaFoldDB" id="A0A6J6K0X8"/>
<dbReference type="Gene3D" id="3.40.50.1470">
    <property type="entry name" value="Peptidyl-tRNA hydrolase"/>
    <property type="match status" value="1"/>
</dbReference>
<sequence>MGLGNPGGDYERTRHNVGFRVVAACAESASVTFQKFKSHGVTAAIKHPSGVTLRLAAPSSFMNRSGTPVAAMASFHKIPPERIIVIHDELDLEPGVVRLKFGGGHAGHNGLRDIARMLGTTDFGRVRVGIGRPEGRMPPADYVLGRFSAAEEETLPAVLELACRGAEAMATEGLLAAQQRIHPLS</sequence>
<dbReference type="EMBL" id="CAEZVY010000067">
    <property type="protein sequence ID" value="CAB4642916.1"/>
    <property type="molecule type" value="Genomic_DNA"/>
</dbReference>
<keyword evidence="3" id="KW-0378">Hydrolase</keyword>
<dbReference type="EC" id="3.1.1.29" evidence="1"/>
<dbReference type="CDD" id="cd00462">
    <property type="entry name" value="PTH"/>
    <property type="match status" value="1"/>
</dbReference>
<evidence type="ECO:0000256" key="1">
    <source>
        <dbReference type="ARBA" id="ARBA00013260"/>
    </source>
</evidence>
<keyword evidence="4" id="KW-0694">RNA-binding</keyword>
<evidence type="ECO:0000256" key="3">
    <source>
        <dbReference type="ARBA" id="ARBA00022801"/>
    </source>
</evidence>
<reference evidence="6" key="1">
    <citation type="submission" date="2020-05" db="EMBL/GenBank/DDBJ databases">
        <authorList>
            <person name="Chiriac C."/>
            <person name="Salcher M."/>
            <person name="Ghai R."/>
            <person name="Kavagutti S V."/>
        </authorList>
    </citation>
    <scope>NUCLEOTIDE SEQUENCE</scope>
</reference>
<dbReference type="NCBIfam" id="TIGR00447">
    <property type="entry name" value="pth"/>
    <property type="match status" value="1"/>
</dbReference>
<evidence type="ECO:0000256" key="2">
    <source>
        <dbReference type="ARBA" id="ARBA00022555"/>
    </source>
</evidence>
<dbReference type="PANTHER" id="PTHR17224">
    <property type="entry name" value="PEPTIDYL-TRNA HYDROLASE"/>
    <property type="match status" value="1"/>
</dbReference>
<keyword evidence="2" id="KW-0820">tRNA-binding</keyword>
<comment type="similarity">
    <text evidence="5">Belongs to the PTH family.</text>
</comment>
<dbReference type="PROSITE" id="PS01196">
    <property type="entry name" value="PEPT_TRNA_HYDROL_2"/>
    <property type="match status" value="1"/>
</dbReference>
<dbReference type="GO" id="GO:0000049">
    <property type="term" value="F:tRNA binding"/>
    <property type="evidence" value="ECO:0007669"/>
    <property type="project" value="UniProtKB-KW"/>
</dbReference>
<accession>A0A6J6K0X8</accession>
<dbReference type="PANTHER" id="PTHR17224:SF1">
    <property type="entry name" value="PEPTIDYL-TRNA HYDROLASE"/>
    <property type="match status" value="1"/>
</dbReference>
<evidence type="ECO:0000313" key="6">
    <source>
        <dbReference type="EMBL" id="CAB4642916.1"/>
    </source>
</evidence>
<organism evidence="6">
    <name type="scientific">freshwater metagenome</name>
    <dbReference type="NCBI Taxonomy" id="449393"/>
    <lineage>
        <taxon>unclassified sequences</taxon>
        <taxon>metagenomes</taxon>
        <taxon>ecological metagenomes</taxon>
    </lineage>
</organism>
<name>A0A6J6K0X8_9ZZZZ</name>
<dbReference type="Pfam" id="PF01195">
    <property type="entry name" value="Pept_tRNA_hydro"/>
    <property type="match status" value="1"/>
</dbReference>
<dbReference type="InterPro" id="IPR018171">
    <property type="entry name" value="Pept_tRNA_hydro_CS"/>
</dbReference>
<evidence type="ECO:0000256" key="4">
    <source>
        <dbReference type="ARBA" id="ARBA00022884"/>
    </source>
</evidence>